<feature type="transmembrane region" description="Helical" evidence="10">
    <location>
        <begin position="139"/>
        <end position="158"/>
    </location>
</feature>
<keyword evidence="9 10" id="KW-0275">Fatty acid biosynthesis</keyword>
<name>A0A9P0FNG5_BRAAE</name>
<feature type="transmembrane region" description="Helical" evidence="10">
    <location>
        <begin position="230"/>
        <end position="251"/>
    </location>
</feature>
<dbReference type="PANTHER" id="PTHR11157">
    <property type="entry name" value="FATTY ACID ACYL TRANSFERASE-RELATED"/>
    <property type="match status" value="1"/>
</dbReference>
<dbReference type="EMBL" id="OV121139">
    <property type="protein sequence ID" value="CAH0562041.1"/>
    <property type="molecule type" value="Genomic_DNA"/>
</dbReference>
<feature type="transmembrane region" description="Helical" evidence="10">
    <location>
        <begin position="112"/>
        <end position="132"/>
    </location>
</feature>
<dbReference type="OrthoDB" id="434092at2759"/>
<dbReference type="GO" id="GO:0019367">
    <property type="term" value="P:fatty acid elongation, saturated fatty acid"/>
    <property type="evidence" value="ECO:0007669"/>
    <property type="project" value="TreeGrafter"/>
</dbReference>
<feature type="transmembrane region" description="Helical" evidence="10">
    <location>
        <begin position="63"/>
        <end position="79"/>
    </location>
</feature>
<dbReference type="Pfam" id="PF01151">
    <property type="entry name" value="ELO"/>
    <property type="match status" value="1"/>
</dbReference>
<dbReference type="InterPro" id="IPR002076">
    <property type="entry name" value="ELO_fam"/>
</dbReference>
<dbReference type="GO" id="GO:0005789">
    <property type="term" value="C:endoplasmic reticulum membrane"/>
    <property type="evidence" value="ECO:0007669"/>
    <property type="project" value="TreeGrafter"/>
</dbReference>
<evidence type="ECO:0000256" key="8">
    <source>
        <dbReference type="ARBA" id="ARBA00023136"/>
    </source>
</evidence>
<keyword evidence="6 10" id="KW-1133">Transmembrane helix</keyword>
<protein>
    <recommendedName>
        <fullName evidence="10">Elongation of very long chain fatty acids protein</fullName>
        <ecNumber evidence="10">2.3.1.199</ecNumber>
    </recommendedName>
    <alternativeName>
        <fullName evidence="10">Very-long-chain 3-oxoacyl-CoA synthase</fullName>
    </alternativeName>
</protein>
<keyword evidence="3 10" id="KW-0808">Transferase</keyword>
<dbReference type="GO" id="GO:0034626">
    <property type="term" value="P:fatty acid elongation, polyunsaturated fatty acid"/>
    <property type="evidence" value="ECO:0007669"/>
    <property type="project" value="TreeGrafter"/>
</dbReference>
<organism evidence="11 12">
    <name type="scientific">Brassicogethes aeneus</name>
    <name type="common">Rape pollen beetle</name>
    <name type="synonym">Meligethes aeneus</name>
    <dbReference type="NCBI Taxonomy" id="1431903"/>
    <lineage>
        <taxon>Eukaryota</taxon>
        <taxon>Metazoa</taxon>
        <taxon>Ecdysozoa</taxon>
        <taxon>Arthropoda</taxon>
        <taxon>Hexapoda</taxon>
        <taxon>Insecta</taxon>
        <taxon>Pterygota</taxon>
        <taxon>Neoptera</taxon>
        <taxon>Endopterygota</taxon>
        <taxon>Coleoptera</taxon>
        <taxon>Polyphaga</taxon>
        <taxon>Cucujiformia</taxon>
        <taxon>Nitidulidae</taxon>
        <taxon>Meligethinae</taxon>
        <taxon>Brassicogethes</taxon>
    </lineage>
</organism>
<evidence type="ECO:0000256" key="9">
    <source>
        <dbReference type="ARBA" id="ARBA00023160"/>
    </source>
</evidence>
<dbReference type="EC" id="2.3.1.199" evidence="10"/>
<evidence type="ECO:0000256" key="3">
    <source>
        <dbReference type="ARBA" id="ARBA00022679"/>
    </source>
</evidence>
<evidence type="ECO:0000256" key="6">
    <source>
        <dbReference type="ARBA" id="ARBA00022989"/>
    </source>
</evidence>
<keyword evidence="2 10" id="KW-0444">Lipid biosynthesis</keyword>
<proteinExistence type="inferred from homology"/>
<keyword evidence="5 10" id="KW-0276">Fatty acid metabolism</keyword>
<evidence type="ECO:0000313" key="11">
    <source>
        <dbReference type="EMBL" id="CAH0562041.1"/>
    </source>
</evidence>
<evidence type="ECO:0000256" key="7">
    <source>
        <dbReference type="ARBA" id="ARBA00023098"/>
    </source>
</evidence>
<evidence type="ECO:0000256" key="4">
    <source>
        <dbReference type="ARBA" id="ARBA00022692"/>
    </source>
</evidence>
<evidence type="ECO:0000256" key="1">
    <source>
        <dbReference type="ARBA" id="ARBA00004141"/>
    </source>
</evidence>
<keyword evidence="8 10" id="KW-0472">Membrane</keyword>
<comment type="subcellular location">
    <subcellularLocation>
        <location evidence="1">Membrane</location>
        <topology evidence="1">Multi-pass membrane protein</topology>
    </subcellularLocation>
</comment>
<feature type="transmembrane region" description="Helical" evidence="10">
    <location>
        <begin position="20"/>
        <end position="42"/>
    </location>
</feature>
<accession>A0A9P0FNG5</accession>
<feature type="transmembrane region" description="Helical" evidence="10">
    <location>
        <begin position="205"/>
        <end position="224"/>
    </location>
</feature>
<keyword evidence="12" id="KW-1185">Reference proteome</keyword>
<comment type="catalytic activity">
    <reaction evidence="10">
        <text>a very-long-chain acyl-CoA + malonyl-CoA + H(+) = a very-long-chain 3-oxoacyl-CoA + CO2 + CoA</text>
        <dbReference type="Rhea" id="RHEA:32727"/>
        <dbReference type="ChEBI" id="CHEBI:15378"/>
        <dbReference type="ChEBI" id="CHEBI:16526"/>
        <dbReference type="ChEBI" id="CHEBI:57287"/>
        <dbReference type="ChEBI" id="CHEBI:57384"/>
        <dbReference type="ChEBI" id="CHEBI:90725"/>
        <dbReference type="ChEBI" id="CHEBI:90736"/>
        <dbReference type="EC" id="2.3.1.199"/>
    </reaction>
</comment>
<dbReference type="GO" id="GO:0042761">
    <property type="term" value="P:very long-chain fatty acid biosynthetic process"/>
    <property type="evidence" value="ECO:0007669"/>
    <property type="project" value="TreeGrafter"/>
</dbReference>
<dbReference type="PANTHER" id="PTHR11157:SF167">
    <property type="entry name" value="ELONGATION OF VERY LONG CHAIN FATTY ACIDS PROTEIN"/>
    <property type="match status" value="1"/>
</dbReference>
<dbReference type="GO" id="GO:0030148">
    <property type="term" value="P:sphingolipid biosynthetic process"/>
    <property type="evidence" value="ECO:0007669"/>
    <property type="project" value="TreeGrafter"/>
</dbReference>
<dbReference type="Proteomes" id="UP001154078">
    <property type="component" value="Chromosome 8"/>
</dbReference>
<reference evidence="11" key="1">
    <citation type="submission" date="2021-12" db="EMBL/GenBank/DDBJ databases">
        <authorList>
            <person name="King R."/>
        </authorList>
    </citation>
    <scope>NUCLEOTIDE SEQUENCE</scope>
</reference>
<comment type="similarity">
    <text evidence="10">Belongs to the ELO family.</text>
</comment>
<dbReference type="GO" id="GO:0034625">
    <property type="term" value="P:fatty acid elongation, monounsaturated fatty acid"/>
    <property type="evidence" value="ECO:0007669"/>
    <property type="project" value="TreeGrafter"/>
</dbReference>
<dbReference type="GO" id="GO:0009922">
    <property type="term" value="F:fatty acid elongase activity"/>
    <property type="evidence" value="ECO:0007669"/>
    <property type="project" value="UniProtKB-EC"/>
</dbReference>
<evidence type="ECO:0000256" key="5">
    <source>
        <dbReference type="ARBA" id="ARBA00022832"/>
    </source>
</evidence>
<evidence type="ECO:0000313" key="12">
    <source>
        <dbReference type="Proteomes" id="UP001154078"/>
    </source>
</evidence>
<keyword evidence="7 10" id="KW-0443">Lipid metabolism</keyword>
<feature type="transmembrane region" description="Helical" evidence="10">
    <location>
        <begin position="164"/>
        <end position="184"/>
    </location>
</feature>
<evidence type="ECO:0000256" key="2">
    <source>
        <dbReference type="ARBA" id="ARBA00022516"/>
    </source>
</evidence>
<dbReference type="AlphaFoldDB" id="A0A9P0FNG5"/>
<keyword evidence="4 10" id="KW-0812">Transmembrane</keyword>
<sequence length="264" mass="31336">MAEIFQRINSFFNEYQDPRVADWVLLSSPLYTVAICLVYFLFVKVLGPKFMKNRKPYELRNTLIVYNAFLVLLSSWLFYEIGMSGWLTGEYSFRCEPIDYSNKPNNLRMVNVSWYFLVSKFIELFDTVFFVARKKYNQITMLHVIHHTSVPMSVWIGIKFTPTGHATFFALINSFVHIIMYAYYMLSAFGPWMQKYLWWKKYITTLQMVQFVALGIHTAQLAFIECDYPRSSLIFVGLQAVMFYFLFGNYYKNAYKKKDTDKTK</sequence>
<gene>
    <name evidence="11" type="ORF">MELIAE_LOCUS11278</name>
</gene>
<evidence type="ECO:0000256" key="10">
    <source>
        <dbReference type="RuleBase" id="RU361115"/>
    </source>
</evidence>